<feature type="non-terminal residue" evidence="1">
    <location>
        <position position="1"/>
    </location>
</feature>
<proteinExistence type="predicted"/>
<protein>
    <submittedName>
        <fullName evidence="1">44398_t:CDS:1</fullName>
    </submittedName>
</protein>
<comment type="caution">
    <text evidence="1">The sequence shown here is derived from an EMBL/GenBank/DDBJ whole genome shotgun (WGS) entry which is preliminary data.</text>
</comment>
<gene>
    <name evidence="1" type="ORF">GMARGA_LOCUS42315</name>
</gene>
<organism evidence="1 2">
    <name type="scientific">Gigaspora margarita</name>
    <dbReference type="NCBI Taxonomy" id="4874"/>
    <lineage>
        <taxon>Eukaryota</taxon>
        <taxon>Fungi</taxon>
        <taxon>Fungi incertae sedis</taxon>
        <taxon>Mucoromycota</taxon>
        <taxon>Glomeromycotina</taxon>
        <taxon>Glomeromycetes</taxon>
        <taxon>Diversisporales</taxon>
        <taxon>Gigasporaceae</taxon>
        <taxon>Gigaspora</taxon>
    </lineage>
</organism>
<name>A0ABN7XH05_GIGMA</name>
<sequence length="86" mass="10113">ILAERLIPDFGLKLTLHYTNFSFPSLWQAFINDWNKHATTNIEPVAKKNRNIFLPTFKKTKRHHDYLLIAFDTDITIPTICQENDP</sequence>
<evidence type="ECO:0000313" key="1">
    <source>
        <dbReference type="EMBL" id="CAG8853494.1"/>
    </source>
</evidence>
<dbReference type="Proteomes" id="UP000789901">
    <property type="component" value="Unassembled WGS sequence"/>
</dbReference>
<reference evidence="1 2" key="1">
    <citation type="submission" date="2021-06" db="EMBL/GenBank/DDBJ databases">
        <authorList>
            <person name="Kallberg Y."/>
            <person name="Tangrot J."/>
            <person name="Rosling A."/>
        </authorList>
    </citation>
    <scope>NUCLEOTIDE SEQUENCE [LARGE SCALE GENOMIC DNA]</scope>
    <source>
        <strain evidence="1 2">120-4 pot B 10/14</strain>
    </source>
</reference>
<evidence type="ECO:0000313" key="2">
    <source>
        <dbReference type="Proteomes" id="UP000789901"/>
    </source>
</evidence>
<accession>A0ABN7XH05</accession>
<keyword evidence="2" id="KW-1185">Reference proteome</keyword>
<dbReference type="EMBL" id="CAJVQB010124980">
    <property type="protein sequence ID" value="CAG8853494.1"/>
    <property type="molecule type" value="Genomic_DNA"/>
</dbReference>